<dbReference type="EMBL" id="JADBEE010000001">
    <property type="protein sequence ID" value="MBE1513724.1"/>
    <property type="molecule type" value="Genomic_DNA"/>
</dbReference>
<dbReference type="CDD" id="cd00267">
    <property type="entry name" value="ABC_ATPase"/>
    <property type="match status" value="1"/>
</dbReference>
<gene>
    <name evidence="4" type="ORF">H4W26_000479</name>
</gene>
<dbReference type="InterPro" id="IPR003439">
    <property type="entry name" value="ABC_transporter-like_ATP-bd"/>
</dbReference>
<dbReference type="PANTHER" id="PTHR43581">
    <property type="entry name" value="ATP/GTP PHOSPHATASE"/>
    <property type="match status" value="1"/>
</dbReference>
<dbReference type="InterPro" id="IPR051396">
    <property type="entry name" value="Bact_Antivir_Def_Nuclease"/>
</dbReference>
<protein>
    <submittedName>
        <fullName evidence="4">ABC-type cobalamin/Fe3+-siderophores transport system ATPase subunit</fullName>
    </submittedName>
</protein>
<dbReference type="Gene3D" id="3.40.50.300">
    <property type="entry name" value="P-loop containing nucleotide triphosphate hydrolases"/>
    <property type="match status" value="2"/>
</dbReference>
<dbReference type="Proteomes" id="UP000636579">
    <property type="component" value="Unassembled WGS sequence"/>
</dbReference>
<keyword evidence="2" id="KW-0067">ATP-binding</keyword>
<dbReference type="InterPro" id="IPR003593">
    <property type="entry name" value="AAA+_ATPase"/>
</dbReference>
<feature type="domain" description="AAA+ ATPase" evidence="3">
    <location>
        <begin position="45"/>
        <end position="324"/>
    </location>
</feature>
<name>A0ABR9J3Z5_9MICC</name>
<evidence type="ECO:0000256" key="2">
    <source>
        <dbReference type="ARBA" id="ARBA00022840"/>
    </source>
</evidence>
<reference evidence="4 5" key="1">
    <citation type="submission" date="2020-10" db="EMBL/GenBank/DDBJ databases">
        <title>Sequencing the genomes of 1000 actinobacteria strains.</title>
        <authorList>
            <person name="Klenk H.-P."/>
        </authorList>
    </citation>
    <scope>NUCLEOTIDE SEQUENCE [LARGE SCALE GENOMIC DNA]</scope>
    <source>
        <strain evidence="4 5">DSM 15474</strain>
    </source>
</reference>
<dbReference type="Pfam" id="PF13304">
    <property type="entry name" value="AAA_21"/>
    <property type="match status" value="1"/>
</dbReference>
<dbReference type="SMART" id="SM00382">
    <property type="entry name" value="AAA"/>
    <property type="match status" value="1"/>
</dbReference>
<sequence length="601" mass="64852">MDTWIDQFLAAFPDRTDVADADSTAFDFSIDRINMAGGESVPIQRAGVTAIVGSNNAGKSTLLREISELISHRRGSAERPRVAVESLNVTRRGTTADAISWLGQNASFVVQDHQSGFHRAETGILDPATIQYNWTHSSAGLGGLAGSVVFYGDAQRRFNIGGAAEMRDSHTDPPEHPIHYLQDSKELLENVSAISQQIFGKPLTLDTLGRTIRLRVGETEMEPPRIDDISAEYRERVAALHPLDAQGDGMRSLMGQLLPIITAAYKIVIIDEPEAFLHPPQAHALGAELGRIAVSTGLQIIVATHDRSFLTGLLDSGVDVSVVRLTRGDGPARGSRLDSNQLRDLWADPVLKYTNVLDGLFHRLVVVAEAEGDCAYLAAAVETGEPREDSVPRNEILFVPTGGKDGMAKVAAALTAVNVPVVVAPDLDMLADVSKLKALVESLGAEWTTEMSDAWRLATVNLNTSREPATVNDVLVSIESALHESRGEKFSAEHKKTISALSRTKDSPWSAVKEHGMSAFKGESYTAAQKLLALLDEAGVVLVREGELEGLAPEVTARKGLPWLQAALTDGQQSNQVTQAHVKRILKSGVFKIRSIVNRAA</sequence>
<accession>A0ABR9J3Z5</accession>
<dbReference type="InterPro" id="IPR003959">
    <property type="entry name" value="ATPase_AAA_core"/>
</dbReference>
<dbReference type="InterPro" id="IPR027417">
    <property type="entry name" value="P-loop_NTPase"/>
</dbReference>
<keyword evidence="1" id="KW-0547">Nucleotide-binding</keyword>
<proteinExistence type="predicted"/>
<evidence type="ECO:0000256" key="1">
    <source>
        <dbReference type="ARBA" id="ARBA00022741"/>
    </source>
</evidence>
<evidence type="ECO:0000313" key="5">
    <source>
        <dbReference type="Proteomes" id="UP000636579"/>
    </source>
</evidence>
<organism evidence="4 5">
    <name type="scientific">Nesterenkonia halotolerans</name>
    <dbReference type="NCBI Taxonomy" id="225325"/>
    <lineage>
        <taxon>Bacteria</taxon>
        <taxon>Bacillati</taxon>
        <taxon>Actinomycetota</taxon>
        <taxon>Actinomycetes</taxon>
        <taxon>Micrococcales</taxon>
        <taxon>Micrococcaceae</taxon>
        <taxon>Nesterenkonia</taxon>
    </lineage>
</organism>
<comment type="caution">
    <text evidence="4">The sequence shown here is derived from an EMBL/GenBank/DDBJ whole genome shotgun (WGS) entry which is preliminary data.</text>
</comment>
<keyword evidence="5" id="KW-1185">Reference proteome</keyword>
<dbReference type="SUPFAM" id="SSF52540">
    <property type="entry name" value="P-loop containing nucleoside triphosphate hydrolases"/>
    <property type="match status" value="1"/>
</dbReference>
<evidence type="ECO:0000313" key="4">
    <source>
        <dbReference type="EMBL" id="MBE1513724.1"/>
    </source>
</evidence>
<evidence type="ECO:0000259" key="3">
    <source>
        <dbReference type="SMART" id="SM00382"/>
    </source>
</evidence>
<dbReference type="PANTHER" id="PTHR43581:SF4">
    <property type="entry name" value="ATP_GTP PHOSPHATASE"/>
    <property type="match status" value="1"/>
</dbReference>
<dbReference type="Pfam" id="PF00005">
    <property type="entry name" value="ABC_tran"/>
    <property type="match status" value="1"/>
</dbReference>